<feature type="signal peptide" evidence="2">
    <location>
        <begin position="1"/>
        <end position="23"/>
    </location>
</feature>
<feature type="compositionally biased region" description="Low complexity" evidence="1">
    <location>
        <begin position="358"/>
        <end position="451"/>
    </location>
</feature>
<feature type="compositionally biased region" description="Low complexity" evidence="1">
    <location>
        <begin position="486"/>
        <end position="606"/>
    </location>
</feature>
<sequence>MIKTTATATTLVWNILLYSLGNSIDGDSGKIIPTIPTGNESLLTGDIGKIILNIINSGMYGCSADWRGDSPAKDLSGNARSLLRDLANFKVPGTVGDVVNVLITVGAGVGGVVNAVLPGGNTILAVTWFIITGVGVLKIVICVLGSPGLTGAVTGDRRPGYDNPKDVPAICQSGFEKKFGLKAFNGDSTSASDIYNYYNLGDLDAKFKSAINKKTNGQGVNGLKGSQKIIAQWILQLTSLINKRQNGNFSKNDVNVLSQLLVKIAGGIGNSYQSGLGDNIAQKLVDYLAASTKSNKSLVTISLTGQLPQIKKDIDRCSSNNWGGAIKGSVGGSNGSTNNQNNEQTTSDDASDDESQITNSQDDNSQNNSNQNDNSETNNSETNNSQTNNSQTTQNNQQSGSQTNENGSTSNTDQSSNDQYNSDTQSNNNNENGSTSDVSNQQNGSDNSGSQTIENGSTSGQNYQQSGSDNSASETSENGSSNDGYNQQNGSENSENETSQTSNNYQQSNSGSSTQINKNSSSGSNNSYSQNSESGSDQNSEQSSQNDAQEDQQSSQQTSQDGSSYSSNTSSSSKKSSSGSTSSKSGSSSYQKTSSGGSQSQYSNGQVVIQQEEYQN</sequence>
<feature type="compositionally biased region" description="Polar residues" evidence="1">
    <location>
        <begin position="607"/>
        <end position="616"/>
    </location>
</feature>
<feature type="compositionally biased region" description="Gly residues" evidence="1">
    <location>
        <begin position="325"/>
        <end position="334"/>
    </location>
</feature>
<name>A0ABR3H0Z5_LOXSC</name>
<accession>A0ABR3H0Z5</accession>
<feature type="region of interest" description="Disordered" evidence="1">
    <location>
        <begin position="325"/>
        <end position="616"/>
    </location>
</feature>
<evidence type="ECO:0000256" key="2">
    <source>
        <dbReference type="SAM" id="SignalP"/>
    </source>
</evidence>
<reference evidence="3 4" key="1">
    <citation type="submission" date="2024-06" db="EMBL/GenBank/DDBJ databases">
        <title>A chromosome-level genome assembly of beet webworm, Loxostege sticticalis.</title>
        <authorList>
            <person name="Zhang Y."/>
        </authorList>
    </citation>
    <scope>NUCLEOTIDE SEQUENCE [LARGE SCALE GENOMIC DNA]</scope>
    <source>
        <strain evidence="3">AQ026</strain>
        <tissue evidence="3">Whole body</tissue>
    </source>
</reference>
<keyword evidence="2" id="KW-0732">Signal</keyword>
<protein>
    <submittedName>
        <fullName evidence="3">Uncharacterized protein</fullName>
    </submittedName>
</protein>
<gene>
    <name evidence="3" type="ORF">ABMA27_012350</name>
</gene>
<evidence type="ECO:0000313" key="3">
    <source>
        <dbReference type="EMBL" id="KAL0858482.1"/>
    </source>
</evidence>
<keyword evidence="4" id="KW-1185">Reference proteome</keyword>
<evidence type="ECO:0000313" key="4">
    <source>
        <dbReference type="Proteomes" id="UP001549920"/>
    </source>
</evidence>
<evidence type="ECO:0000256" key="1">
    <source>
        <dbReference type="SAM" id="MobiDB-lite"/>
    </source>
</evidence>
<proteinExistence type="predicted"/>
<organism evidence="3 4">
    <name type="scientific">Loxostege sticticalis</name>
    <name type="common">Beet webworm moth</name>
    <dbReference type="NCBI Taxonomy" id="481309"/>
    <lineage>
        <taxon>Eukaryota</taxon>
        <taxon>Metazoa</taxon>
        <taxon>Ecdysozoa</taxon>
        <taxon>Arthropoda</taxon>
        <taxon>Hexapoda</taxon>
        <taxon>Insecta</taxon>
        <taxon>Pterygota</taxon>
        <taxon>Neoptera</taxon>
        <taxon>Endopterygota</taxon>
        <taxon>Lepidoptera</taxon>
        <taxon>Glossata</taxon>
        <taxon>Ditrysia</taxon>
        <taxon>Pyraloidea</taxon>
        <taxon>Crambidae</taxon>
        <taxon>Pyraustinae</taxon>
        <taxon>Loxostege</taxon>
    </lineage>
</organism>
<feature type="compositionally biased region" description="Low complexity" evidence="1">
    <location>
        <begin position="335"/>
        <end position="347"/>
    </location>
</feature>
<comment type="caution">
    <text evidence="3">The sequence shown here is derived from an EMBL/GenBank/DDBJ whole genome shotgun (WGS) entry which is preliminary data.</text>
</comment>
<feature type="compositionally biased region" description="Polar residues" evidence="1">
    <location>
        <begin position="452"/>
        <end position="485"/>
    </location>
</feature>
<dbReference type="Proteomes" id="UP001549920">
    <property type="component" value="Unassembled WGS sequence"/>
</dbReference>
<dbReference type="EMBL" id="JBEUOH010000030">
    <property type="protein sequence ID" value="KAL0858482.1"/>
    <property type="molecule type" value="Genomic_DNA"/>
</dbReference>
<feature type="chain" id="PRO_5045359213" evidence="2">
    <location>
        <begin position="24"/>
        <end position="616"/>
    </location>
</feature>